<dbReference type="EMBL" id="CP000413">
    <property type="protein sequence ID" value="ABJ59747.1"/>
    <property type="molecule type" value="Genomic_DNA"/>
</dbReference>
<dbReference type="PANTHER" id="PTHR30185:SF15">
    <property type="entry name" value="CRYPTIC BETA-GLUCOSIDE BGL OPERON ANTITERMINATOR"/>
    <property type="match status" value="1"/>
</dbReference>
<dbReference type="InterPro" id="IPR036634">
    <property type="entry name" value="PRD_sf"/>
</dbReference>
<dbReference type="KEGG" id="lga:LGAS_0341"/>
<dbReference type="InterPro" id="IPR036650">
    <property type="entry name" value="CAT_RNA-bd_dom_sf"/>
</dbReference>
<dbReference type="Gene3D" id="2.30.24.10">
    <property type="entry name" value="CAT RNA-binding domain"/>
    <property type="match status" value="1"/>
</dbReference>
<dbReference type="SMART" id="SM01061">
    <property type="entry name" value="CAT_RBD"/>
    <property type="match status" value="1"/>
</dbReference>
<evidence type="ECO:0000259" key="2">
    <source>
        <dbReference type="PROSITE" id="PS51372"/>
    </source>
</evidence>
<dbReference type="Gene3D" id="1.10.1790.10">
    <property type="entry name" value="PRD domain"/>
    <property type="match status" value="2"/>
</dbReference>
<dbReference type="GO" id="GO:0006355">
    <property type="term" value="P:regulation of DNA-templated transcription"/>
    <property type="evidence" value="ECO:0007669"/>
    <property type="project" value="InterPro"/>
</dbReference>
<dbReference type="SUPFAM" id="SSF63520">
    <property type="entry name" value="PTS-regulatory domain, PRD"/>
    <property type="match status" value="2"/>
</dbReference>
<dbReference type="PANTHER" id="PTHR30185">
    <property type="entry name" value="CRYPTIC BETA-GLUCOSIDE BGL OPERON ANTITERMINATOR"/>
    <property type="match status" value="1"/>
</dbReference>
<dbReference type="InterPro" id="IPR004341">
    <property type="entry name" value="CAT_RNA-bd_dom"/>
</dbReference>
<organism evidence="3 4">
    <name type="scientific">Lactobacillus gasseri (strain ATCC 33323 / DSM 20243 / BCRC 14619 / CIP 102991 / JCM 1131 / KCTC 3163 / NCIMB 11718 / NCTC 13722 / AM63)</name>
    <dbReference type="NCBI Taxonomy" id="324831"/>
    <lineage>
        <taxon>Bacteria</taxon>
        <taxon>Bacillati</taxon>
        <taxon>Bacillota</taxon>
        <taxon>Bacilli</taxon>
        <taxon>Lactobacillales</taxon>
        <taxon>Lactobacillaceae</taxon>
        <taxon>Lactobacillus</taxon>
    </lineage>
</organism>
<dbReference type="SUPFAM" id="SSF50151">
    <property type="entry name" value="SacY-like RNA-binding domain"/>
    <property type="match status" value="1"/>
</dbReference>
<dbReference type="AlphaFoldDB" id="A0A805ZW61"/>
<evidence type="ECO:0000256" key="1">
    <source>
        <dbReference type="ARBA" id="ARBA00022737"/>
    </source>
</evidence>
<reference evidence="3 4" key="1">
    <citation type="journal article" date="2006" name="Proc. Natl. Acad. Sci. U.S.A.">
        <title>Comparative genomics of the lactic acid bacteria.</title>
        <authorList>
            <person name="Makarova K."/>
            <person name="Slesarev A."/>
            <person name="Wolf Y."/>
            <person name="Sorokin A."/>
            <person name="Mirkin B."/>
            <person name="Koonin E."/>
            <person name="Pavlov A."/>
            <person name="Pavlova N."/>
            <person name="Karamychev V."/>
            <person name="Polouchine N."/>
            <person name="Shakhova V."/>
            <person name="Grigoriev I."/>
            <person name="Lou Y."/>
            <person name="Rohksar D."/>
            <person name="Lucas S."/>
            <person name="Huang K."/>
            <person name="Goodstein D.M."/>
            <person name="Hawkins T."/>
            <person name="Plengvidhya V."/>
            <person name="Welker D."/>
            <person name="Hughes J."/>
            <person name="Goh Y."/>
            <person name="Benson A."/>
            <person name="Baldwin K."/>
            <person name="Lee J.H."/>
            <person name="Diaz-Muniz I."/>
            <person name="Dosti B."/>
            <person name="Smeianov V."/>
            <person name="Wechter W."/>
            <person name="Barabote R."/>
            <person name="Lorca G."/>
            <person name="Altermann E."/>
            <person name="Barrangou R."/>
            <person name="Ganesan B."/>
            <person name="Xie Y."/>
            <person name="Rawsthorne H."/>
            <person name="Tamir D."/>
            <person name="Parker C."/>
            <person name="Breidt F."/>
            <person name="Broadbent J."/>
            <person name="Hutkins R."/>
            <person name="O'Sullivan D."/>
            <person name="Steele J."/>
            <person name="Unlu G."/>
            <person name="Saier M."/>
            <person name="Klaenhammer T."/>
            <person name="Richardson P."/>
            <person name="Kozyavkin S."/>
            <person name="Weimer B."/>
            <person name="Mills D."/>
        </authorList>
    </citation>
    <scope>NUCLEOTIDE SEQUENCE [LARGE SCALE GENOMIC DNA]</scope>
    <source>
        <strain evidence="4">ATCC 33323 / DSM 20243 / BCRC 14619 / CIP 102991 / JCM 1131 / KCTC 3163 / NCIMB 11718 / NCTC 13722 / AM63</strain>
    </source>
</reference>
<gene>
    <name evidence="3" type="ordered locus">LGAS_0341</name>
</gene>
<name>A0A805ZW61_LACGA</name>
<evidence type="ECO:0000313" key="3">
    <source>
        <dbReference type="EMBL" id="ABJ59747.1"/>
    </source>
</evidence>
<keyword evidence="1" id="KW-0677">Repeat</keyword>
<dbReference type="Proteomes" id="UP000000664">
    <property type="component" value="Chromosome"/>
</dbReference>
<dbReference type="InterPro" id="IPR050661">
    <property type="entry name" value="BglG_antiterminators"/>
</dbReference>
<protein>
    <submittedName>
        <fullName evidence="3">Transcriptional antiterminator, BglG family</fullName>
    </submittedName>
</protein>
<evidence type="ECO:0000313" key="4">
    <source>
        <dbReference type="Proteomes" id="UP000000664"/>
    </source>
</evidence>
<proteinExistence type="predicted"/>
<feature type="domain" description="PRD" evidence="2">
    <location>
        <begin position="191"/>
        <end position="304"/>
    </location>
</feature>
<dbReference type="InterPro" id="IPR011608">
    <property type="entry name" value="PRD"/>
</dbReference>
<sequence>MGLFSSLFLSFFKEVGELLLIKRVFNNNSALVELGNNREAVVVGNGIAFKKTEGKEIDTSKVENIFYLENSATKRTIFSLLKNTPIDIAVTTMHVVNHAYKKYHYELFDYFYLSLSEHILGVYHRILDNTYQTSQIPDIKDEYPLENKIAQESVKIIERDLKIKLPVSERKNIMLHLINARIPEKKQVNREKNIINIEEMLHIVQVILDQHNIYRLASNNDEYERFMIHLQYLFRRLEQGKKFRSSDITKKVKDELISEYPESFVVVKEIDEQLKQDFQWEISDEEKLYLIVHIQRIYEKSSKY</sequence>
<accession>A0A805ZW61</accession>
<dbReference type="Pfam" id="PF03123">
    <property type="entry name" value="CAT_RBD"/>
    <property type="match status" value="1"/>
</dbReference>
<dbReference type="PROSITE" id="PS51372">
    <property type="entry name" value="PRD_2"/>
    <property type="match status" value="2"/>
</dbReference>
<feature type="domain" description="PRD" evidence="2">
    <location>
        <begin position="83"/>
        <end position="187"/>
    </location>
</feature>
<dbReference type="GO" id="GO:0003723">
    <property type="term" value="F:RNA binding"/>
    <property type="evidence" value="ECO:0007669"/>
    <property type="project" value="InterPro"/>
</dbReference>
<dbReference type="Pfam" id="PF00874">
    <property type="entry name" value="PRD"/>
    <property type="match status" value="2"/>
</dbReference>